<dbReference type="Gene3D" id="3.30.160.60">
    <property type="entry name" value="Classic Zinc Finger"/>
    <property type="match status" value="1"/>
</dbReference>
<accession>A0A917CK33</accession>
<dbReference type="PANTHER" id="PTHR30518:SF2">
    <property type="entry name" value="ENDOLYTIC MUREIN TRANSGLYCOSYLASE"/>
    <property type="match status" value="1"/>
</dbReference>
<evidence type="ECO:0000256" key="3">
    <source>
        <dbReference type="ARBA" id="ARBA00022989"/>
    </source>
</evidence>
<gene>
    <name evidence="7" type="primary">mltG</name>
    <name evidence="9" type="ORF">GCM10011365_09140</name>
</gene>
<feature type="chain" id="PRO_5037088928" description="Endolytic murein transglycosylase" evidence="8">
    <location>
        <begin position="24"/>
        <end position="337"/>
    </location>
</feature>
<comment type="similarity">
    <text evidence="7">Belongs to the transglycosylase MltG family.</text>
</comment>
<dbReference type="GO" id="GO:0008932">
    <property type="term" value="F:lytic endotransglycosylase activity"/>
    <property type="evidence" value="ECO:0007669"/>
    <property type="project" value="UniProtKB-UniRule"/>
</dbReference>
<dbReference type="PANTHER" id="PTHR30518">
    <property type="entry name" value="ENDOLYTIC MUREIN TRANSGLYCOSYLASE"/>
    <property type="match status" value="1"/>
</dbReference>
<keyword evidence="3 7" id="KW-1133">Transmembrane helix</keyword>
<evidence type="ECO:0000256" key="5">
    <source>
        <dbReference type="ARBA" id="ARBA00023239"/>
    </source>
</evidence>
<evidence type="ECO:0000256" key="7">
    <source>
        <dbReference type="HAMAP-Rule" id="MF_02065"/>
    </source>
</evidence>
<comment type="catalytic activity">
    <reaction evidence="7">
        <text>a peptidoglycan chain = a peptidoglycan chain with N-acetyl-1,6-anhydromuramyl-[peptide] at the reducing end + a peptidoglycan chain with N-acetylglucosamine at the non-reducing end.</text>
        <dbReference type="EC" id="4.2.2.29"/>
    </reaction>
</comment>
<evidence type="ECO:0000256" key="6">
    <source>
        <dbReference type="ARBA" id="ARBA00023316"/>
    </source>
</evidence>
<organism evidence="9 10">
    <name type="scientific">Marinicella pacifica</name>
    <dbReference type="NCBI Taxonomy" id="1171543"/>
    <lineage>
        <taxon>Bacteria</taxon>
        <taxon>Pseudomonadati</taxon>
        <taxon>Pseudomonadota</taxon>
        <taxon>Gammaproteobacteria</taxon>
        <taxon>Lysobacterales</taxon>
        <taxon>Marinicellaceae</taxon>
        <taxon>Marinicella</taxon>
    </lineage>
</organism>
<comment type="caution">
    <text evidence="9">The sequence shown here is derived from an EMBL/GenBank/DDBJ whole genome shotgun (WGS) entry which is preliminary data.</text>
</comment>
<keyword evidence="8" id="KW-0732">Signal</keyword>
<dbReference type="CDD" id="cd08010">
    <property type="entry name" value="MltG_like"/>
    <property type="match status" value="1"/>
</dbReference>
<dbReference type="FunFam" id="3.30.160.60:FF:000242">
    <property type="entry name" value="Endolytic murein transglycosylase"/>
    <property type="match status" value="1"/>
</dbReference>
<feature type="signal peptide" evidence="8">
    <location>
        <begin position="1"/>
        <end position="23"/>
    </location>
</feature>
<keyword evidence="10" id="KW-1185">Reference proteome</keyword>
<evidence type="ECO:0000313" key="9">
    <source>
        <dbReference type="EMBL" id="GGF90152.1"/>
    </source>
</evidence>
<reference evidence="9" key="2">
    <citation type="submission" date="2020-09" db="EMBL/GenBank/DDBJ databases">
        <authorList>
            <person name="Sun Q."/>
            <person name="Zhou Y."/>
        </authorList>
    </citation>
    <scope>NUCLEOTIDE SEQUENCE</scope>
    <source>
        <strain evidence="9">CGMCC 1.12181</strain>
    </source>
</reference>
<evidence type="ECO:0000256" key="2">
    <source>
        <dbReference type="ARBA" id="ARBA00022692"/>
    </source>
</evidence>
<dbReference type="Proteomes" id="UP000605253">
    <property type="component" value="Unassembled WGS sequence"/>
</dbReference>
<evidence type="ECO:0000256" key="1">
    <source>
        <dbReference type="ARBA" id="ARBA00022475"/>
    </source>
</evidence>
<sequence length="337" mass="38291">MKSFIIKLMLGAAVVLSLAAAHAYYRYEQFLSTPVFNTDETRIEIQPGSYYSQLISQIKQNNGHGASWQWQILGRWQGYQSQMKSGEYRFTRQDTPRSLLDAIAENRVIQYAWTVVEGQTWQQVAQQLSALSLKNRLLTDKSEAQIAGLLGLQTLSMEGQLLPETYHYTREDSDLQLLQRANRSLQKVLDQAWQARQPELALKSPYELLILASIIEKESAVDSERTVISGVFNRRLKKNMRLQTDPTVIYGAGKTYAGDITYQHLRTDTPYNTYTRHGLPPTPIAMAGRDSIFAAGQPNTGQELYFVASGDGGHVFSETYEQHQQAVKQYLKKQNEQ</sequence>
<dbReference type="InterPro" id="IPR003770">
    <property type="entry name" value="MLTG-like"/>
</dbReference>
<dbReference type="Pfam" id="PF02618">
    <property type="entry name" value="YceG"/>
    <property type="match status" value="1"/>
</dbReference>
<keyword evidence="7" id="KW-0997">Cell inner membrane</keyword>
<reference evidence="9" key="1">
    <citation type="journal article" date="2014" name="Int. J. Syst. Evol. Microbiol.">
        <title>Complete genome sequence of Corynebacterium casei LMG S-19264T (=DSM 44701T), isolated from a smear-ripened cheese.</title>
        <authorList>
            <consortium name="US DOE Joint Genome Institute (JGI-PGF)"/>
            <person name="Walter F."/>
            <person name="Albersmeier A."/>
            <person name="Kalinowski J."/>
            <person name="Ruckert C."/>
        </authorList>
    </citation>
    <scope>NUCLEOTIDE SEQUENCE</scope>
    <source>
        <strain evidence="9">CGMCC 1.12181</strain>
    </source>
</reference>
<dbReference type="Gene3D" id="3.30.1490.480">
    <property type="entry name" value="Endolytic murein transglycosylase"/>
    <property type="match status" value="1"/>
</dbReference>
<name>A0A917CK33_9GAMM</name>
<dbReference type="GO" id="GO:0005886">
    <property type="term" value="C:plasma membrane"/>
    <property type="evidence" value="ECO:0007669"/>
    <property type="project" value="UniProtKB-UniRule"/>
</dbReference>
<evidence type="ECO:0000256" key="4">
    <source>
        <dbReference type="ARBA" id="ARBA00023136"/>
    </source>
</evidence>
<keyword evidence="1 7" id="KW-1003">Cell membrane</keyword>
<dbReference type="HAMAP" id="MF_02065">
    <property type="entry name" value="MltG"/>
    <property type="match status" value="1"/>
</dbReference>
<dbReference type="RefSeq" id="WP_188364512.1">
    <property type="nucleotide sequence ID" value="NZ_BAABJF010000017.1"/>
</dbReference>
<keyword evidence="2 7" id="KW-0812">Transmembrane</keyword>
<feature type="site" description="Important for catalytic activity" evidence="7">
    <location>
        <position position="218"/>
    </location>
</feature>
<comment type="function">
    <text evidence="7">Functions as a peptidoglycan terminase that cleaves nascent peptidoglycan strands endolytically to terminate their elongation.</text>
</comment>
<keyword evidence="5 7" id="KW-0456">Lyase</keyword>
<dbReference type="AlphaFoldDB" id="A0A917CK33"/>
<evidence type="ECO:0000256" key="8">
    <source>
        <dbReference type="SAM" id="SignalP"/>
    </source>
</evidence>
<protein>
    <recommendedName>
        <fullName evidence="7">Endolytic murein transglycosylase</fullName>
        <ecNumber evidence="7">4.2.2.29</ecNumber>
    </recommendedName>
    <alternativeName>
        <fullName evidence="7">Peptidoglycan lytic transglycosylase</fullName>
    </alternativeName>
    <alternativeName>
        <fullName evidence="7">Peptidoglycan polymerization terminase</fullName>
    </alternativeName>
</protein>
<keyword evidence="4 7" id="KW-0472">Membrane</keyword>
<proteinExistence type="inferred from homology"/>
<dbReference type="EC" id="4.2.2.29" evidence="7"/>
<dbReference type="EMBL" id="BMEO01000003">
    <property type="protein sequence ID" value="GGF90152.1"/>
    <property type="molecule type" value="Genomic_DNA"/>
</dbReference>
<keyword evidence="6 7" id="KW-0961">Cell wall biogenesis/degradation</keyword>
<dbReference type="NCBIfam" id="TIGR00247">
    <property type="entry name" value="endolytic transglycosylase MltG"/>
    <property type="match status" value="1"/>
</dbReference>
<evidence type="ECO:0000313" key="10">
    <source>
        <dbReference type="Proteomes" id="UP000605253"/>
    </source>
</evidence>
<dbReference type="GO" id="GO:0071555">
    <property type="term" value="P:cell wall organization"/>
    <property type="evidence" value="ECO:0007669"/>
    <property type="project" value="UniProtKB-KW"/>
</dbReference>
<dbReference type="GO" id="GO:0009252">
    <property type="term" value="P:peptidoglycan biosynthetic process"/>
    <property type="evidence" value="ECO:0007669"/>
    <property type="project" value="UniProtKB-UniRule"/>
</dbReference>